<evidence type="ECO:0000256" key="8">
    <source>
        <dbReference type="ARBA" id="ARBA00023033"/>
    </source>
</evidence>
<comment type="pathway">
    <text evidence="2">Secondary metabolite biosynthesis.</text>
</comment>
<evidence type="ECO:0000256" key="9">
    <source>
        <dbReference type="SAM" id="Phobius"/>
    </source>
</evidence>
<evidence type="ECO:0000313" key="10">
    <source>
        <dbReference type="EMBL" id="CUA77314.1"/>
    </source>
</evidence>
<dbReference type="EMBL" id="CYGV01001822">
    <property type="protein sequence ID" value="CUA77314.1"/>
    <property type="molecule type" value="Genomic_DNA"/>
</dbReference>
<keyword evidence="9" id="KW-0812">Transmembrane</keyword>
<dbReference type="Gene3D" id="1.10.630.10">
    <property type="entry name" value="Cytochrome P450"/>
    <property type="match status" value="1"/>
</dbReference>
<dbReference type="PANTHER" id="PTHR46300">
    <property type="entry name" value="P450, PUTATIVE (EUROFUNG)-RELATED-RELATED"/>
    <property type="match status" value="1"/>
</dbReference>
<keyword evidence="5" id="KW-0479">Metal-binding</keyword>
<name>A0A0K6GG09_9AGAM</name>
<keyword evidence="4" id="KW-0349">Heme</keyword>
<dbReference type="InterPro" id="IPR002401">
    <property type="entry name" value="Cyt_P450_E_grp-I"/>
</dbReference>
<keyword evidence="9" id="KW-1133">Transmembrane helix</keyword>
<evidence type="ECO:0000256" key="7">
    <source>
        <dbReference type="ARBA" id="ARBA00023004"/>
    </source>
</evidence>
<keyword evidence="6" id="KW-0560">Oxidoreductase</keyword>
<keyword evidence="8" id="KW-0503">Monooxygenase</keyword>
<dbReference type="GO" id="GO:0005506">
    <property type="term" value="F:iron ion binding"/>
    <property type="evidence" value="ECO:0007669"/>
    <property type="project" value="InterPro"/>
</dbReference>
<dbReference type="Proteomes" id="UP000044841">
    <property type="component" value="Unassembled WGS sequence"/>
</dbReference>
<dbReference type="InterPro" id="IPR050364">
    <property type="entry name" value="Cytochrome_P450_fung"/>
</dbReference>
<dbReference type="GO" id="GO:0016705">
    <property type="term" value="F:oxidoreductase activity, acting on paired donors, with incorporation or reduction of molecular oxygen"/>
    <property type="evidence" value="ECO:0007669"/>
    <property type="project" value="InterPro"/>
</dbReference>
<keyword evidence="9" id="KW-0472">Membrane</keyword>
<evidence type="ECO:0000256" key="4">
    <source>
        <dbReference type="ARBA" id="ARBA00022617"/>
    </source>
</evidence>
<keyword evidence="11" id="KW-1185">Reference proteome</keyword>
<evidence type="ECO:0000256" key="3">
    <source>
        <dbReference type="ARBA" id="ARBA00010617"/>
    </source>
</evidence>
<dbReference type="GO" id="GO:0004497">
    <property type="term" value="F:monooxygenase activity"/>
    <property type="evidence" value="ECO:0007669"/>
    <property type="project" value="UniProtKB-KW"/>
</dbReference>
<accession>A0A0K6GG09</accession>
<comment type="cofactor">
    <cofactor evidence="1">
        <name>heme</name>
        <dbReference type="ChEBI" id="CHEBI:30413"/>
    </cofactor>
</comment>
<evidence type="ECO:0000256" key="5">
    <source>
        <dbReference type="ARBA" id="ARBA00022723"/>
    </source>
</evidence>
<reference evidence="10 11" key="1">
    <citation type="submission" date="2015-07" db="EMBL/GenBank/DDBJ databases">
        <authorList>
            <person name="Noorani M."/>
        </authorList>
    </citation>
    <scope>NUCLEOTIDE SEQUENCE [LARGE SCALE GENOMIC DNA]</scope>
    <source>
        <strain evidence="10">BBA 69670</strain>
    </source>
</reference>
<organism evidence="10 11">
    <name type="scientific">Rhizoctonia solani</name>
    <dbReference type="NCBI Taxonomy" id="456999"/>
    <lineage>
        <taxon>Eukaryota</taxon>
        <taxon>Fungi</taxon>
        <taxon>Dikarya</taxon>
        <taxon>Basidiomycota</taxon>
        <taxon>Agaricomycotina</taxon>
        <taxon>Agaricomycetes</taxon>
        <taxon>Cantharellales</taxon>
        <taxon>Ceratobasidiaceae</taxon>
        <taxon>Rhizoctonia</taxon>
    </lineage>
</organism>
<comment type="similarity">
    <text evidence="3">Belongs to the cytochrome P450 family.</text>
</comment>
<dbReference type="InterPro" id="IPR001128">
    <property type="entry name" value="Cyt_P450"/>
</dbReference>
<dbReference type="GO" id="GO:0020037">
    <property type="term" value="F:heme binding"/>
    <property type="evidence" value="ECO:0007669"/>
    <property type="project" value="InterPro"/>
</dbReference>
<gene>
    <name evidence="10" type="ORF">RSOLAG22IIIB_06642</name>
</gene>
<evidence type="ECO:0000256" key="2">
    <source>
        <dbReference type="ARBA" id="ARBA00005179"/>
    </source>
</evidence>
<protein>
    <submittedName>
        <fullName evidence="10">O-methylsterigmatocystin oxidoreductase</fullName>
    </submittedName>
</protein>
<dbReference type="PRINTS" id="PR00463">
    <property type="entry name" value="EP450I"/>
</dbReference>
<dbReference type="AlphaFoldDB" id="A0A0K6GG09"/>
<sequence length="500" mass="56584">MTDSTSPSNFNSLLGSWIPTLLLGATLGLLLLCFYRTRADGLLPPSPPKHWFWRNKDIVNQPYRFVHLGIELKDTLGDIITTTTPFGTFITLNSVERATELLEKHASVTANRPGNTMIHELLGWSESVAFREHDEWHRKQRRTLASALHPTAARSYESQHLDSALEILTRISKDPRSFQKHISDVVGDFILRLAYGYIPGQNDILLATIHRAISYLARASAQYFPVNDFPILKYLPPWFPGGRFQTFGREGRRFRDLYANGLFEMVFEQVRSGGVEHPSYTSQLLESKGGASISDTDIELIKWTAGSLFTGGSTTTVGLTCSFILMVSLHPENAKLARAEIDAVVGRERVPELKYREKMPYMEALLQEVMRLCPVVPLGLPHAAAEDIRLGRYRIPKNAIINPNIWAMMRDPKHYSSPHTLDPGRYLKEIPDLDPRKYIFGFGRRPGPELLARVEQLGGRDSLQMHKLFKPDLFYDPLPFSCSFIPRDKVAMELLANSAH</sequence>
<dbReference type="InterPro" id="IPR036396">
    <property type="entry name" value="Cyt_P450_sf"/>
</dbReference>
<evidence type="ECO:0000313" key="11">
    <source>
        <dbReference type="Proteomes" id="UP000044841"/>
    </source>
</evidence>
<proteinExistence type="inferred from homology"/>
<evidence type="ECO:0000256" key="1">
    <source>
        <dbReference type="ARBA" id="ARBA00001971"/>
    </source>
</evidence>
<evidence type="ECO:0000256" key="6">
    <source>
        <dbReference type="ARBA" id="ARBA00023002"/>
    </source>
</evidence>
<feature type="transmembrane region" description="Helical" evidence="9">
    <location>
        <begin position="16"/>
        <end position="35"/>
    </location>
</feature>
<dbReference type="PANTHER" id="PTHR46300:SF7">
    <property type="entry name" value="P450, PUTATIVE (EUROFUNG)-RELATED"/>
    <property type="match status" value="1"/>
</dbReference>
<dbReference type="SUPFAM" id="SSF48264">
    <property type="entry name" value="Cytochrome P450"/>
    <property type="match status" value="1"/>
</dbReference>
<keyword evidence="7" id="KW-0408">Iron</keyword>
<dbReference type="Pfam" id="PF00067">
    <property type="entry name" value="p450"/>
    <property type="match status" value="1"/>
</dbReference>